<dbReference type="OrthoDB" id="29853at2759"/>
<comment type="similarity">
    <text evidence="1">Belongs to the IST1 family.</text>
</comment>
<dbReference type="HOGENOM" id="CLU_037652_2_0_1"/>
<proteinExistence type="inferred from homology"/>
<organism evidence="4">
    <name type="scientific">Serpula lacrymans var. lacrymans (strain S7.3)</name>
    <name type="common">Dry rot fungus</name>
    <dbReference type="NCBI Taxonomy" id="936435"/>
    <lineage>
        <taxon>Eukaryota</taxon>
        <taxon>Fungi</taxon>
        <taxon>Dikarya</taxon>
        <taxon>Basidiomycota</taxon>
        <taxon>Agaricomycotina</taxon>
        <taxon>Agaricomycetes</taxon>
        <taxon>Agaricomycetidae</taxon>
        <taxon>Boletales</taxon>
        <taxon>Coniophorineae</taxon>
        <taxon>Serpulaceae</taxon>
        <taxon>Serpula</taxon>
    </lineage>
</organism>
<feature type="non-terminal residue" evidence="3">
    <location>
        <position position="1"/>
    </location>
</feature>
<dbReference type="InterPro" id="IPR005061">
    <property type="entry name" value="Ist1"/>
</dbReference>
<evidence type="ECO:0000313" key="3">
    <source>
        <dbReference type="EMBL" id="EGO05271.1"/>
    </source>
</evidence>
<dbReference type="eggNOG" id="KOG2027">
    <property type="taxonomic scope" value="Eukaryota"/>
</dbReference>
<dbReference type="PANTHER" id="PTHR12161:SF5">
    <property type="entry name" value="IST1 HOMOLOG"/>
    <property type="match status" value="1"/>
</dbReference>
<dbReference type="EMBL" id="GL945474">
    <property type="protein sequence ID" value="EGO05271.1"/>
    <property type="molecule type" value="Genomic_DNA"/>
</dbReference>
<dbReference type="PANTHER" id="PTHR12161">
    <property type="entry name" value="IST1 FAMILY MEMBER"/>
    <property type="match status" value="1"/>
</dbReference>
<feature type="region of interest" description="Disordered" evidence="2">
    <location>
        <begin position="177"/>
        <end position="239"/>
    </location>
</feature>
<feature type="compositionally biased region" description="Basic and acidic residues" evidence="2">
    <location>
        <begin position="194"/>
        <end position="212"/>
    </location>
</feature>
<evidence type="ECO:0000256" key="2">
    <source>
        <dbReference type="SAM" id="MobiDB-lite"/>
    </source>
</evidence>
<dbReference type="FunCoup" id="F8PF79">
    <property type="interactions" value="434"/>
</dbReference>
<evidence type="ECO:0008006" key="5">
    <source>
        <dbReference type="Google" id="ProtNLM"/>
    </source>
</evidence>
<evidence type="ECO:0000313" key="4">
    <source>
        <dbReference type="Proteomes" id="UP000008063"/>
    </source>
</evidence>
<dbReference type="InParanoid" id="F8PF79"/>
<dbReference type="InterPro" id="IPR042277">
    <property type="entry name" value="IST1-like"/>
</dbReference>
<evidence type="ECO:0000256" key="1">
    <source>
        <dbReference type="ARBA" id="ARBA00005536"/>
    </source>
</evidence>
<keyword evidence="4" id="KW-1185">Reference proteome</keyword>
<dbReference type="GO" id="GO:0015031">
    <property type="term" value="P:protein transport"/>
    <property type="evidence" value="ECO:0007669"/>
    <property type="project" value="InterPro"/>
</dbReference>
<dbReference type="AlphaFoldDB" id="F8PF79"/>
<name>F8PF79_SERL3</name>
<protein>
    <recommendedName>
        <fullName evidence="5">DUF292-domain-containing protein</fullName>
    </recommendedName>
</protein>
<reference evidence="4" key="1">
    <citation type="journal article" date="2011" name="Science">
        <title>The plant cell wall-decomposing machinery underlies the functional diversity of forest fungi.</title>
        <authorList>
            <person name="Eastwood D.C."/>
            <person name="Floudas D."/>
            <person name="Binder M."/>
            <person name="Majcherczyk A."/>
            <person name="Schneider P."/>
            <person name="Aerts A."/>
            <person name="Asiegbu F.O."/>
            <person name="Baker S.E."/>
            <person name="Barry K."/>
            <person name="Bendiksby M."/>
            <person name="Blumentritt M."/>
            <person name="Coutinho P.M."/>
            <person name="Cullen D."/>
            <person name="de Vries R.P."/>
            <person name="Gathman A."/>
            <person name="Goodell B."/>
            <person name="Henrissat B."/>
            <person name="Ihrmark K."/>
            <person name="Kauserud H."/>
            <person name="Kohler A."/>
            <person name="LaButti K."/>
            <person name="Lapidus A."/>
            <person name="Lavin J.L."/>
            <person name="Lee Y.-H."/>
            <person name="Lindquist E."/>
            <person name="Lilly W."/>
            <person name="Lucas S."/>
            <person name="Morin E."/>
            <person name="Murat C."/>
            <person name="Oguiza J.A."/>
            <person name="Park J."/>
            <person name="Pisabarro A.G."/>
            <person name="Riley R."/>
            <person name="Rosling A."/>
            <person name="Salamov A."/>
            <person name="Schmidt O."/>
            <person name="Schmutz J."/>
            <person name="Skrede I."/>
            <person name="Stenlid J."/>
            <person name="Wiebenga A."/>
            <person name="Xie X."/>
            <person name="Kuees U."/>
            <person name="Hibbett D.S."/>
            <person name="Hoffmeister D."/>
            <person name="Hoegberg N."/>
            <person name="Martin F."/>
            <person name="Grigoriev I.V."/>
            <person name="Watkinson S.C."/>
        </authorList>
    </citation>
    <scope>NUCLEOTIDE SEQUENCE [LARGE SCALE GENOMIC DNA]</scope>
    <source>
        <strain evidence="4">strain S7.3</strain>
    </source>
</reference>
<dbReference type="Pfam" id="PF03398">
    <property type="entry name" value="Ist1"/>
    <property type="match status" value="1"/>
</dbReference>
<dbReference type="Proteomes" id="UP000008063">
    <property type="component" value="Unassembled WGS sequence"/>
</dbReference>
<gene>
    <name evidence="3" type="ORF">SERLA73DRAFT_43681</name>
</gene>
<dbReference type="OMA" id="HEVREFT"/>
<dbReference type="FunFam" id="1.20.1260.60:FF:000002">
    <property type="entry name" value="Vacuolar protein sorting-associated protein IST1"/>
    <property type="match status" value="1"/>
</dbReference>
<dbReference type="Gene3D" id="1.20.1260.60">
    <property type="entry name" value="Vacuolar protein sorting-associated protein Ist1"/>
    <property type="match status" value="1"/>
</dbReference>
<sequence>LSVQRLRIIEQKKEAQAKSSRRDIAMLLEKGKIESARVKVEAIIHEDIHVELLELLELYCELLLARFGLLDQNSREPDPGISEGVCSIIHAAPRTDLKELQVLRELLMHKYGREFSAAVMENRNGCVSDRVLKKLTIATPSGELVDGYLGEIARGYHVDWAPAPPPLRAVDDADADAVPRLPNLPPTEDEGEDEKGAIEEKEKLKPKPKPKDASANVYSSAYSPPPPMVQEPEDEDDFSALARRFEALKRR</sequence>
<dbReference type="STRING" id="936435.F8PF79"/>
<accession>F8PF79</accession>